<evidence type="ECO:0000256" key="6">
    <source>
        <dbReference type="SAM" id="Phobius"/>
    </source>
</evidence>
<keyword evidence="3 6" id="KW-0812">Transmembrane</keyword>
<evidence type="ECO:0000256" key="1">
    <source>
        <dbReference type="ARBA" id="ARBA00004141"/>
    </source>
</evidence>
<feature type="transmembrane region" description="Helical" evidence="6">
    <location>
        <begin position="192"/>
        <end position="212"/>
    </location>
</feature>
<feature type="transmembrane region" description="Helical" evidence="6">
    <location>
        <begin position="128"/>
        <end position="147"/>
    </location>
</feature>
<organism evidence="7 8">
    <name type="scientific">Oryza meyeriana var. granulata</name>
    <dbReference type="NCBI Taxonomy" id="110450"/>
    <lineage>
        <taxon>Eukaryota</taxon>
        <taxon>Viridiplantae</taxon>
        <taxon>Streptophyta</taxon>
        <taxon>Embryophyta</taxon>
        <taxon>Tracheophyta</taxon>
        <taxon>Spermatophyta</taxon>
        <taxon>Magnoliopsida</taxon>
        <taxon>Liliopsida</taxon>
        <taxon>Poales</taxon>
        <taxon>Poaceae</taxon>
        <taxon>BOP clade</taxon>
        <taxon>Oryzoideae</taxon>
        <taxon>Oryzeae</taxon>
        <taxon>Oryzinae</taxon>
        <taxon>Oryza</taxon>
        <taxon>Oryza meyeriana</taxon>
    </lineage>
</organism>
<protein>
    <recommendedName>
        <fullName evidence="9">Nucleobase-ascorbate transporter 6</fullName>
    </recommendedName>
</protein>
<comment type="similarity">
    <text evidence="2">Belongs to the nucleobase:cation symporter-2 (NCS2) (TC 2.A.40) family.</text>
</comment>
<reference evidence="7 8" key="1">
    <citation type="submission" date="2019-11" db="EMBL/GenBank/DDBJ databases">
        <title>Whole genome sequence of Oryza granulata.</title>
        <authorList>
            <person name="Li W."/>
        </authorList>
    </citation>
    <scope>NUCLEOTIDE SEQUENCE [LARGE SCALE GENOMIC DNA]</scope>
    <source>
        <strain evidence="8">cv. Menghai</strain>
        <tissue evidence="7">Leaf</tissue>
    </source>
</reference>
<keyword evidence="5 6" id="KW-0472">Membrane</keyword>
<evidence type="ECO:0000313" key="8">
    <source>
        <dbReference type="Proteomes" id="UP000479710"/>
    </source>
</evidence>
<feature type="transmembrane region" description="Helical" evidence="6">
    <location>
        <begin position="455"/>
        <end position="472"/>
    </location>
</feature>
<dbReference type="Pfam" id="PF00860">
    <property type="entry name" value="Xan_ur_permease"/>
    <property type="match status" value="1"/>
</dbReference>
<dbReference type="AlphaFoldDB" id="A0A6G1DF51"/>
<feature type="transmembrane region" description="Helical" evidence="6">
    <location>
        <begin position="423"/>
        <end position="443"/>
    </location>
</feature>
<feature type="transmembrane region" description="Helical" evidence="6">
    <location>
        <begin position="104"/>
        <end position="122"/>
    </location>
</feature>
<feature type="transmembrane region" description="Helical" evidence="6">
    <location>
        <begin position="492"/>
        <end position="512"/>
    </location>
</feature>
<dbReference type="EMBL" id="SPHZ02000006">
    <property type="protein sequence ID" value="KAF0911041.1"/>
    <property type="molecule type" value="Genomic_DNA"/>
</dbReference>
<evidence type="ECO:0000256" key="3">
    <source>
        <dbReference type="ARBA" id="ARBA00022692"/>
    </source>
</evidence>
<feature type="transmembrane region" description="Helical" evidence="6">
    <location>
        <begin position="73"/>
        <end position="92"/>
    </location>
</feature>
<evidence type="ECO:0000256" key="5">
    <source>
        <dbReference type="ARBA" id="ARBA00023136"/>
    </source>
</evidence>
<feature type="transmembrane region" description="Helical" evidence="6">
    <location>
        <begin position="252"/>
        <end position="274"/>
    </location>
</feature>
<feature type="transmembrane region" description="Helical" evidence="6">
    <location>
        <begin position="168"/>
        <end position="186"/>
    </location>
</feature>
<evidence type="ECO:0000313" key="7">
    <source>
        <dbReference type="EMBL" id="KAF0911041.1"/>
    </source>
</evidence>
<comment type="subcellular location">
    <subcellularLocation>
        <location evidence="1">Membrane</location>
        <topology evidence="1">Multi-pass membrane protein</topology>
    </subcellularLocation>
</comment>
<dbReference type="Proteomes" id="UP000479710">
    <property type="component" value="Unassembled WGS sequence"/>
</dbReference>
<evidence type="ECO:0008006" key="9">
    <source>
        <dbReference type="Google" id="ProtNLM"/>
    </source>
</evidence>
<dbReference type="OrthoDB" id="1641903at2759"/>
<gene>
    <name evidence="7" type="ORF">E2562_005428</name>
</gene>
<keyword evidence="8" id="KW-1185">Reference proteome</keyword>
<keyword evidence="4 6" id="KW-1133">Transmembrane helix</keyword>
<dbReference type="PANTHER" id="PTHR11119">
    <property type="entry name" value="XANTHINE-URACIL / VITAMIN C PERMEASE FAMILY MEMBER"/>
    <property type="match status" value="1"/>
</dbReference>
<feature type="transmembrane region" description="Helical" evidence="6">
    <location>
        <begin position="224"/>
        <end position="246"/>
    </location>
</feature>
<feature type="transmembrane region" description="Helical" evidence="6">
    <location>
        <begin position="395"/>
        <end position="417"/>
    </location>
</feature>
<comment type="caution">
    <text evidence="7">The sequence shown here is derived from an EMBL/GenBank/DDBJ whole genome shotgun (WGS) entry which is preliminary data.</text>
</comment>
<proteinExistence type="inferred from homology"/>
<dbReference type="NCBIfam" id="NF037981">
    <property type="entry name" value="NCS2_1"/>
    <property type="match status" value="1"/>
</dbReference>
<dbReference type="GO" id="GO:0022857">
    <property type="term" value="F:transmembrane transporter activity"/>
    <property type="evidence" value="ECO:0007669"/>
    <property type="project" value="InterPro"/>
</dbReference>
<evidence type="ECO:0000256" key="2">
    <source>
        <dbReference type="ARBA" id="ARBA00008821"/>
    </source>
</evidence>
<sequence>MAAPAPKQEEQQPHPVKDQLPAISYCLTSPPPWRQCPFPLPLLSSAAFQEWIDRSPWLTTPSVFAAEAILLGFQHYLVMLGTTVIIPTALVPQMGGGNEEKARVIQTLLFVAGINTLLQSFLGTRLPAVIGGSYTFVAPTISIILAGRYNGIADPHEKFVRIMRGTQGALIVASTLQIIMGFSGLWRIVVRLLSPLSAAPLVALVGFGLYELGFPSVAKCVEIGLPQIILLVALSQYIPNLVPLLGTAFERFAIIMSVALVWLYAFFLTVGGAYKNAAPKTQFHCRTDRSGLVGGAPWISVPYPFQWGAPTFDAGEAFAMMAASFVALVESTGAFIAVSRYASATPCPPSVMSRGIGWQGVGILLDGLFGTANGSSVSVENAGLLGLTRVGSRRVVQISAGFMIFFSILGKFGAVFASIPGPIIAAIYCLLFAYVGMAGVGFLQFCNLNSFRTKFIVGFSVFMGLSVPQYFNEYTSVAGYGPVHTHARWFNDMINVVFSSKAFVGGAVAYLLDNTLHRHDSTARKDRGHHFWDRFRSFRTDPRSEEFYSLPFNLNKFFPSF</sequence>
<accession>A0A6G1DF51</accession>
<name>A0A6G1DF51_9ORYZ</name>
<dbReference type="InterPro" id="IPR006043">
    <property type="entry name" value="NCS2"/>
</dbReference>
<dbReference type="GO" id="GO:0016020">
    <property type="term" value="C:membrane"/>
    <property type="evidence" value="ECO:0007669"/>
    <property type="project" value="UniProtKB-SubCell"/>
</dbReference>
<evidence type="ECO:0000256" key="4">
    <source>
        <dbReference type="ARBA" id="ARBA00022989"/>
    </source>
</evidence>